<evidence type="ECO:0000256" key="1">
    <source>
        <dbReference type="SAM" id="Phobius"/>
    </source>
</evidence>
<feature type="transmembrane region" description="Helical" evidence="1">
    <location>
        <begin position="85"/>
        <end position="106"/>
    </location>
</feature>
<evidence type="ECO:0000313" key="3">
    <source>
        <dbReference type="Proteomes" id="UP000095209"/>
    </source>
</evidence>
<protein>
    <submittedName>
        <fullName evidence="2">Uncharacterized protein</fullName>
    </submittedName>
</protein>
<name>A0A1E5LJW0_9BACI</name>
<accession>A0A1E5LJW0</accession>
<dbReference type="EMBL" id="MJEH01000003">
    <property type="protein sequence ID" value="OEH94351.1"/>
    <property type="molecule type" value="Genomic_DNA"/>
</dbReference>
<feature type="transmembrane region" description="Helical" evidence="1">
    <location>
        <begin position="28"/>
        <end position="46"/>
    </location>
</feature>
<keyword evidence="3" id="KW-1185">Reference proteome</keyword>
<gene>
    <name evidence="2" type="ORF">BFG57_08835</name>
</gene>
<feature type="transmembrane region" description="Helical" evidence="1">
    <location>
        <begin position="58"/>
        <end position="79"/>
    </location>
</feature>
<keyword evidence="1" id="KW-1133">Transmembrane helix</keyword>
<dbReference type="STRING" id="1305675.BFG57_08835"/>
<comment type="caution">
    <text evidence="2">The sequence shown here is derived from an EMBL/GenBank/DDBJ whole genome shotgun (WGS) entry which is preliminary data.</text>
</comment>
<dbReference type="Proteomes" id="UP000095209">
    <property type="component" value="Unassembled WGS sequence"/>
</dbReference>
<proteinExistence type="predicted"/>
<keyword evidence="1" id="KW-0472">Membrane</keyword>
<reference evidence="2 3" key="1">
    <citation type="submission" date="2016-08" db="EMBL/GenBank/DDBJ databases">
        <title>Genome of Bacillus solimangrovi GH2-4.</title>
        <authorList>
            <person name="Lim S."/>
            <person name="Kim B.-C."/>
        </authorList>
    </citation>
    <scope>NUCLEOTIDE SEQUENCE [LARGE SCALE GENOMIC DNA]</scope>
    <source>
        <strain evidence="2 3">GH2-4</strain>
    </source>
</reference>
<feature type="transmembrane region" description="Helical" evidence="1">
    <location>
        <begin position="127"/>
        <end position="146"/>
    </location>
</feature>
<dbReference type="AlphaFoldDB" id="A0A1E5LJW0"/>
<sequence>MINGLKGFFKREEGIVNNSWDGWELGRILILVLSIAYLLLLIQVTLSHKRGKFHRKPMWLPVITLPLLVFFGLFNSFILNDFLKWVLFTLSIIAIFTGVIGTFYHIKAIQDRTGGFNIENTMSGPPFVLPLLISLLGFANILVLFLN</sequence>
<keyword evidence="1" id="KW-0812">Transmembrane</keyword>
<organism evidence="2 3">
    <name type="scientific">Bacillus solimangrovi</name>
    <dbReference type="NCBI Taxonomy" id="1305675"/>
    <lineage>
        <taxon>Bacteria</taxon>
        <taxon>Bacillati</taxon>
        <taxon>Bacillota</taxon>
        <taxon>Bacilli</taxon>
        <taxon>Bacillales</taxon>
        <taxon>Bacillaceae</taxon>
        <taxon>Bacillus</taxon>
    </lineage>
</organism>
<evidence type="ECO:0000313" key="2">
    <source>
        <dbReference type="EMBL" id="OEH94351.1"/>
    </source>
</evidence>